<keyword evidence="4" id="KW-1185">Reference proteome</keyword>
<dbReference type="GO" id="GO:0045892">
    <property type="term" value="P:negative regulation of DNA-templated transcription"/>
    <property type="evidence" value="ECO:0007669"/>
    <property type="project" value="UniProtKB-ARBA"/>
</dbReference>
<gene>
    <name evidence="2" type="ORF">CH360_09995</name>
    <name evidence="3" type="ORF">CH373_08850</name>
</gene>
<organism evidence="3 5">
    <name type="scientific">Leptospira perolatii</name>
    <dbReference type="NCBI Taxonomy" id="2023191"/>
    <lineage>
        <taxon>Bacteria</taxon>
        <taxon>Pseudomonadati</taxon>
        <taxon>Spirochaetota</taxon>
        <taxon>Spirochaetia</taxon>
        <taxon>Leptospirales</taxon>
        <taxon>Leptospiraceae</taxon>
        <taxon>Leptospira</taxon>
    </lineage>
</organism>
<dbReference type="RefSeq" id="WP_100713892.1">
    <property type="nucleotide sequence ID" value="NZ_NPDY01000008.1"/>
</dbReference>
<evidence type="ECO:0000256" key="1">
    <source>
        <dbReference type="ARBA" id="ARBA00005260"/>
    </source>
</evidence>
<dbReference type="EMBL" id="NPDY01000008">
    <property type="protein sequence ID" value="PJZ69609.1"/>
    <property type="molecule type" value="Genomic_DNA"/>
</dbReference>
<dbReference type="InterPro" id="IPR003735">
    <property type="entry name" value="Metal_Tscrpt_repr"/>
</dbReference>
<dbReference type="Proteomes" id="UP000231962">
    <property type="component" value="Unassembled WGS sequence"/>
</dbReference>
<name>A0A2M9ZNE3_9LEPT</name>
<comment type="similarity">
    <text evidence="1">Belongs to the FrmR/RcnR family.</text>
</comment>
<evidence type="ECO:0000313" key="4">
    <source>
        <dbReference type="Proteomes" id="UP000231962"/>
    </source>
</evidence>
<protein>
    <submittedName>
        <fullName evidence="3">Metal-sensitive transcriptional repressor</fullName>
    </submittedName>
</protein>
<accession>A0A2M9ZNE3</accession>
<comment type="caution">
    <text evidence="3">The sequence shown here is derived from an EMBL/GenBank/DDBJ whole genome shotgun (WGS) entry which is preliminary data.</text>
</comment>
<dbReference type="OrthoDB" id="337058at2"/>
<sequence>MKSEDSKKKLINRIHRIKGQLDAIEKGLLSDSADCEKTLLLLKASNQALKKFGEAYVQEFLGNCIASRKNQNLLETNLRKAIKAAFTL</sequence>
<dbReference type="EMBL" id="NPDZ01000004">
    <property type="protein sequence ID" value="PJZ73596.1"/>
    <property type="molecule type" value="Genomic_DNA"/>
</dbReference>
<evidence type="ECO:0000313" key="5">
    <source>
        <dbReference type="Proteomes" id="UP000231990"/>
    </source>
</evidence>
<dbReference type="InterPro" id="IPR038390">
    <property type="entry name" value="Metal_Tscrpt_repr_sf"/>
</dbReference>
<dbReference type="GO" id="GO:0046872">
    <property type="term" value="F:metal ion binding"/>
    <property type="evidence" value="ECO:0007669"/>
    <property type="project" value="InterPro"/>
</dbReference>
<proteinExistence type="inferred from homology"/>
<evidence type="ECO:0000313" key="3">
    <source>
        <dbReference type="EMBL" id="PJZ73596.1"/>
    </source>
</evidence>
<dbReference type="Proteomes" id="UP000231990">
    <property type="component" value="Unassembled WGS sequence"/>
</dbReference>
<dbReference type="GO" id="GO:0003677">
    <property type="term" value="F:DNA binding"/>
    <property type="evidence" value="ECO:0007669"/>
    <property type="project" value="InterPro"/>
</dbReference>
<evidence type="ECO:0000313" key="2">
    <source>
        <dbReference type="EMBL" id="PJZ69609.1"/>
    </source>
</evidence>
<reference evidence="4 5" key="1">
    <citation type="submission" date="2017-07" db="EMBL/GenBank/DDBJ databases">
        <title>Leptospira spp. isolated from tropical soils.</title>
        <authorList>
            <person name="Thibeaux R."/>
            <person name="Iraola G."/>
            <person name="Ferres I."/>
            <person name="Bierque E."/>
            <person name="Girault D."/>
            <person name="Soupe-Gilbert M.-E."/>
            <person name="Picardeau M."/>
            <person name="Goarant C."/>
        </authorList>
    </citation>
    <scope>NUCLEOTIDE SEQUENCE [LARGE SCALE GENOMIC DNA]</scope>
    <source>
        <strain evidence="3 5">FH1-B-B1</strain>
        <strain evidence="2 4">FH1-B-C1</strain>
    </source>
</reference>
<dbReference type="Gene3D" id="1.20.58.1000">
    <property type="entry name" value="Metal-sensitive repressor, helix protomer"/>
    <property type="match status" value="1"/>
</dbReference>
<dbReference type="Pfam" id="PF02583">
    <property type="entry name" value="Trns_repr_metal"/>
    <property type="match status" value="1"/>
</dbReference>
<dbReference type="AlphaFoldDB" id="A0A2M9ZNE3"/>